<dbReference type="InterPro" id="IPR003660">
    <property type="entry name" value="HAMP_dom"/>
</dbReference>
<protein>
    <recommendedName>
        <fullName evidence="3">histidine kinase</fullName>
        <ecNumber evidence="3">2.7.13.3</ecNumber>
    </recommendedName>
</protein>
<dbReference type="OrthoDB" id="9786919at2"/>
<sequence>MVTISDEQHGGKDQAGPAPTSPAAEAQDPSGWGAKIHSVRFRVVAAMLGMMLAGMVIAGLVTFVVQFQDSDARIDQAILDKANSVVKLVQTNKETSGDYADTSYISALHEAAEDIQPRGNEVMAGIENGRVAWTVEGSKENPHLNTALFDDAAGLRDAAGAAFGELNADGRPLRTLVLPVQGAPGTFFLIGRDAGDQREHNVTSVRTYALVALGMLLAAALIGGLVAGRLLYPLRRLREASSAVSPEDLTQRVEVRKGEDDVTLLAKTFNTMLERLDEGAQQQQQFLDDASHELRTPLTILRGHLELETVDDPEDVIATRDVLLDEVDRMQRLVDDLLLLANSGDPGFIRREPVPIPELLDQVMEKVRVLADRQWLIDEKADYVVEVDPQRLTQALVQLSANAVKYTGPSSTIALGSRIEGPTAADGTPLPASDTLLLWVRDDGIGVAPEDQQRIFERFGRAHTGRGEEGSGLGLAIVAAIAQAHGGLATVESEYGHGATFLIRIPLQSASVRV</sequence>
<organism evidence="15 16">
    <name type="scientific">Arthrobacter oryzae</name>
    <dbReference type="NCBI Taxonomy" id="409290"/>
    <lineage>
        <taxon>Bacteria</taxon>
        <taxon>Bacillati</taxon>
        <taxon>Actinomycetota</taxon>
        <taxon>Actinomycetes</taxon>
        <taxon>Micrococcales</taxon>
        <taxon>Micrococcaceae</taxon>
        <taxon>Arthrobacter</taxon>
    </lineage>
</organism>
<dbReference type="GO" id="GO:0005886">
    <property type="term" value="C:plasma membrane"/>
    <property type="evidence" value="ECO:0007669"/>
    <property type="project" value="UniProtKB-SubCell"/>
</dbReference>
<dbReference type="CDD" id="cd06225">
    <property type="entry name" value="HAMP"/>
    <property type="match status" value="1"/>
</dbReference>
<keyword evidence="5" id="KW-0808">Transferase</keyword>
<dbReference type="Gene3D" id="6.10.340.10">
    <property type="match status" value="1"/>
</dbReference>
<dbReference type="EMBL" id="RBIR01000011">
    <property type="protein sequence ID" value="RKR12702.1"/>
    <property type="molecule type" value="Genomic_DNA"/>
</dbReference>
<evidence type="ECO:0000256" key="9">
    <source>
        <dbReference type="ARBA" id="ARBA00023012"/>
    </source>
</evidence>
<dbReference type="SMART" id="SM00304">
    <property type="entry name" value="HAMP"/>
    <property type="match status" value="1"/>
</dbReference>
<dbReference type="CDD" id="cd00082">
    <property type="entry name" value="HisKA"/>
    <property type="match status" value="1"/>
</dbReference>
<keyword evidence="7 15" id="KW-0418">Kinase</keyword>
<feature type="domain" description="Histidine kinase" evidence="13">
    <location>
        <begin position="289"/>
        <end position="509"/>
    </location>
</feature>
<comment type="caution">
    <text evidence="15">The sequence shown here is derived from an EMBL/GenBank/DDBJ whole genome shotgun (WGS) entry which is preliminary data.</text>
</comment>
<evidence type="ECO:0000259" key="14">
    <source>
        <dbReference type="PROSITE" id="PS50885"/>
    </source>
</evidence>
<keyword evidence="10 12" id="KW-0472">Membrane</keyword>
<feature type="transmembrane region" description="Helical" evidence="12">
    <location>
        <begin position="208"/>
        <end position="232"/>
    </location>
</feature>
<evidence type="ECO:0000256" key="1">
    <source>
        <dbReference type="ARBA" id="ARBA00000085"/>
    </source>
</evidence>
<evidence type="ECO:0000256" key="12">
    <source>
        <dbReference type="SAM" id="Phobius"/>
    </source>
</evidence>
<dbReference type="FunFam" id="1.10.287.130:FF:000001">
    <property type="entry name" value="Two-component sensor histidine kinase"/>
    <property type="match status" value="1"/>
</dbReference>
<feature type="region of interest" description="Disordered" evidence="11">
    <location>
        <begin position="1"/>
        <end position="29"/>
    </location>
</feature>
<dbReference type="InterPro" id="IPR003594">
    <property type="entry name" value="HATPase_dom"/>
</dbReference>
<evidence type="ECO:0000256" key="2">
    <source>
        <dbReference type="ARBA" id="ARBA00004236"/>
    </source>
</evidence>
<dbReference type="PANTHER" id="PTHR45436:SF5">
    <property type="entry name" value="SENSOR HISTIDINE KINASE TRCS"/>
    <property type="match status" value="1"/>
</dbReference>
<dbReference type="CDD" id="cd00075">
    <property type="entry name" value="HATPase"/>
    <property type="match status" value="1"/>
</dbReference>
<reference evidence="15 16" key="1">
    <citation type="submission" date="2018-10" db="EMBL/GenBank/DDBJ databases">
        <title>Genomic Encyclopedia of Type Strains, Phase IV (KMG-IV): sequencing the most valuable type-strain genomes for metagenomic binning, comparative biology and taxonomic classification.</title>
        <authorList>
            <person name="Goeker M."/>
        </authorList>
    </citation>
    <scope>NUCLEOTIDE SEQUENCE [LARGE SCALE GENOMIC DNA]</scope>
    <source>
        <strain evidence="15 16">DSM 25586</strain>
    </source>
</reference>
<keyword evidence="4" id="KW-0597">Phosphoprotein</keyword>
<dbReference type="EC" id="2.7.13.3" evidence="3"/>
<feature type="domain" description="HAMP" evidence="14">
    <location>
        <begin position="228"/>
        <end position="281"/>
    </location>
</feature>
<dbReference type="InterPro" id="IPR004358">
    <property type="entry name" value="Sig_transdc_His_kin-like_C"/>
</dbReference>
<evidence type="ECO:0000256" key="8">
    <source>
        <dbReference type="ARBA" id="ARBA00022989"/>
    </source>
</evidence>
<dbReference type="PROSITE" id="PS50885">
    <property type="entry name" value="HAMP"/>
    <property type="match status" value="1"/>
</dbReference>
<dbReference type="Gene3D" id="3.30.565.10">
    <property type="entry name" value="Histidine kinase-like ATPase, C-terminal domain"/>
    <property type="match status" value="1"/>
</dbReference>
<dbReference type="SMART" id="SM00387">
    <property type="entry name" value="HATPase_c"/>
    <property type="match status" value="1"/>
</dbReference>
<dbReference type="SUPFAM" id="SSF47384">
    <property type="entry name" value="Homodimeric domain of signal transducing histidine kinase"/>
    <property type="match status" value="1"/>
</dbReference>
<feature type="compositionally biased region" description="Basic and acidic residues" evidence="11">
    <location>
        <begin position="1"/>
        <end position="12"/>
    </location>
</feature>
<evidence type="ECO:0000313" key="16">
    <source>
        <dbReference type="Proteomes" id="UP000276055"/>
    </source>
</evidence>
<accession>A0A495E6Z0</accession>
<proteinExistence type="predicted"/>
<evidence type="ECO:0000313" key="15">
    <source>
        <dbReference type="EMBL" id="RKR12702.1"/>
    </source>
</evidence>
<keyword evidence="6 12" id="KW-0812">Transmembrane</keyword>
<dbReference type="PROSITE" id="PS50109">
    <property type="entry name" value="HIS_KIN"/>
    <property type="match status" value="1"/>
</dbReference>
<evidence type="ECO:0000256" key="7">
    <source>
        <dbReference type="ARBA" id="ARBA00022777"/>
    </source>
</evidence>
<dbReference type="Pfam" id="PF00512">
    <property type="entry name" value="HisKA"/>
    <property type="match status" value="1"/>
</dbReference>
<evidence type="ECO:0000259" key="13">
    <source>
        <dbReference type="PROSITE" id="PS50109"/>
    </source>
</evidence>
<keyword evidence="8 12" id="KW-1133">Transmembrane helix</keyword>
<comment type="subcellular location">
    <subcellularLocation>
        <location evidence="2">Cell membrane</location>
    </subcellularLocation>
</comment>
<dbReference type="Proteomes" id="UP000276055">
    <property type="component" value="Unassembled WGS sequence"/>
</dbReference>
<dbReference type="Pfam" id="PF02518">
    <property type="entry name" value="HATPase_c"/>
    <property type="match status" value="1"/>
</dbReference>
<comment type="catalytic activity">
    <reaction evidence="1">
        <text>ATP + protein L-histidine = ADP + protein N-phospho-L-histidine.</text>
        <dbReference type="EC" id="2.7.13.3"/>
    </reaction>
</comment>
<evidence type="ECO:0000256" key="6">
    <source>
        <dbReference type="ARBA" id="ARBA00022692"/>
    </source>
</evidence>
<evidence type="ECO:0000256" key="4">
    <source>
        <dbReference type="ARBA" id="ARBA00022553"/>
    </source>
</evidence>
<keyword evidence="9" id="KW-0902">Two-component regulatory system</keyword>
<dbReference type="SMART" id="SM00388">
    <property type="entry name" value="HisKA"/>
    <property type="match status" value="1"/>
</dbReference>
<dbReference type="AlphaFoldDB" id="A0A495E6Z0"/>
<dbReference type="InterPro" id="IPR005467">
    <property type="entry name" value="His_kinase_dom"/>
</dbReference>
<feature type="transmembrane region" description="Helical" evidence="12">
    <location>
        <begin position="43"/>
        <end position="65"/>
    </location>
</feature>
<name>A0A495E6Z0_9MICC</name>
<gene>
    <name evidence="15" type="ORF">C8D78_3606</name>
</gene>
<evidence type="ECO:0000256" key="11">
    <source>
        <dbReference type="SAM" id="MobiDB-lite"/>
    </source>
</evidence>
<evidence type="ECO:0000256" key="3">
    <source>
        <dbReference type="ARBA" id="ARBA00012438"/>
    </source>
</evidence>
<dbReference type="PRINTS" id="PR00344">
    <property type="entry name" value="BCTRLSENSOR"/>
</dbReference>
<dbReference type="InterPro" id="IPR036890">
    <property type="entry name" value="HATPase_C_sf"/>
</dbReference>
<evidence type="ECO:0000256" key="5">
    <source>
        <dbReference type="ARBA" id="ARBA00022679"/>
    </source>
</evidence>
<dbReference type="RefSeq" id="WP_120955206.1">
    <property type="nucleotide sequence ID" value="NZ_RBIR01000011.1"/>
</dbReference>
<dbReference type="SUPFAM" id="SSF55874">
    <property type="entry name" value="ATPase domain of HSP90 chaperone/DNA topoisomerase II/histidine kinase"/>
    <property type="match status" value="1"/>
</dbReference>
<dbReference type="Gene3D" id="1.10.287.130">
    <property type="match status" value="1"/>
</dbReference>
<evidence type="ECO:0000256" key="10">
    <source>
        <dbReference type="ARBA" id="ARBA00023136"/>
    </source>
</evidence>
<dbReference type="InterPro" id="IPR036097">
    <property type="entry name" value="HisK_dim/P_sf"/>
</dbReference>
<dbReference type="GO" id="GO:0000155">
    <property type="term" value="F:phosphorelay sensor kinase activity"/>
    <property type="evidence" value="ECO:0007669"/>
    <property type="project" value="InterPro"/>
</dbReference>
<dbReference type="InterPro" id="IPR050428">
    <property type="entry name" value="TCS_sensor_his_kinase"/>
</dbReference>
<dbReference type="InterPro" id="IPR003661">
    <property type="entry name" value="HisK_dim/P_dom"/>
</dbReference>
<dbReference type="Pfam" id="PF00672">
    <property type="entry name" value="HAMP"/>
    <property type="match status" value="1"/>
</dbReference>
<dbReference type="PANTHER" id="PTHR45436">
    <property type="entry name" value="SENSOR HISTIDINE KINASE YKOH"/>
    <property type="match status" value="1"/>
</dbReference>
<dbReference type="SUPFAM" id="SSF158472">
    <property type="entry name" value="HAMP domain-like"/>
    <property type="match status" value="1"/>
</dbReference>